<proteinExistence type="predicted"/>
<reference evidence="3" key="2">
    <citation type="submission" date="2015-08" db="UniProtKB">
        <authorList>
            <consortium name="WormBaseParasite"/>
        </authorList>
    </citation>
    <scope>IDENTIFICATION</scope>
</reference>
<protein>
    <submittedName>
        <fullName evidence="3">Nucleotide-diphospho-sugar transferase domain-containing protein</fullName>
    </submittedName>
</protein>
<dbReference type="WBParaSite" id="SVE_0176200.1">
    <property type="protein sequence ID" value="SVE_0176200.1"/>
    <property type="gene ID" value="SVE_0176200"/>
</dbReference>
<evidence type="ECO:0000313" key="3">
    <source>
        <dbReference type="WBParaSite" id="SVE_0176200.1"/>
    </source>
</evidence>
<organism evidence="2 3">
    <name type="scientific">Strongyloides venezuelensis</name>
    <name type="common">Threadworm</name>
    <dbReference type="NCBI Taxonomy" id="75913"/>
    <lineage>
        <taxon>Eukaryota</taxon>
        <taxon>Metazoa</taxon>
        <taxon>Ecdysozoa</taxon>
        <taxon>Nematoda</taxon>
        <taxon>Chromadorea</taxon>
        <taxon>Rhabditida</taxon>
        <taxon>Tylenchina</taxon>
        <taxon>Panagrolaimomorpha</taxon>
        <taxon>Strongyloidoidea</taxon>
        <taxon>Strongyloididae</taxon>
        <taxon>Strongyloides</taxon>
    </lineage>
</organism>
<dbReference type="Proteomes" id="UP000035680">
    <property type="component" value="Unassembled WGS sequence"/>
</dbReference>
<dbReference type="InterPro" id="IPR012444">
    <property type="entry name" value="DUF1647"/>
</dbReference>
<evidence type="ECO:0000256" key="1">
    <source>
        <dbReference type="SAM" id="Phobius"/>
    </source>
</evidence>
<dbReference type="PANTHER" id="PTHR31389">
    <property type="entry name" value="LD39211P"/>
    <property type="match status" value="1"/>
</dbReference>
<reference evidence="2" key="1">
    <citation type="submission" date="2014-07" db="EMBL/GenBank/DDBJ databases">
        <authorList>
            <person name="Martin A.A"/>
            <person name="De Silva N."/>
        </authorList>
    </citation>
    <scope>NUCLEOTIDE SEQUENCE</scope>
</reference>
<evidence type="ECO:0000313" key="2">
    <source>
        <dbReference type="Proteomes" id="UP000035680"/>
    </source>
</evidence>
<keyword evidence="1" id="KW-0472">Membrane</keyword>
<name>A0A0K0EZ03_STRVS</name>
<keyword evidence="1" id="KW-0812">Transmembrane</keyword>
<dbReference type="AlphaFoldDB" id="A0A0K0EZ03"/>
<keyword evidence="2" id="KW-1185">Reference proteome</keyword>
<dbReference type="Pfam" id="PF07801">
    <property type="entry name" value="DUF1647"/>
    <property type="match status" value="1"/>
</dbReference>
<keyword evidence="1" id="KW-1133">Transmembrane helix</keyword>
<sequence>MENIYLISIKNISFCLNNFKRILFFILAIVSLNFIISSSVNNNTNERFFDGGSYQRKEELTYKLWNFNSTKGRTFNLSLYKYLEEFKLRSIDIDYVNITSSFILEPVIVTALSQNHFIESLSLFESIRRYLPNTKIIVYDLGFDDETIKKVKAICNVKYRKFNFDKYPSHVRNLHLYSWKAIVIAETLRDFKSIWYADASVKFKSSDLSRIYSLVTCHSRHPSYNRSLRRLKRNPKNDNQKNSELFDWKLNVEHCQKSSYLLHSFTGHGILPATHNGVFKYFPSNLTLIGTEKNKMYEAGFVFAVKTKDTVDNVLKWYLLCSLEKDCISPPNSRLAPCNFNNAGYDKISYDCHRYDQSVVNVLLSNANNFDTSNYISQLENFFEIKRRENRKWGEDLKCSADNSSQIIY</sequence>
<accession>A0A0K0EZ03</accession>
<feature type="transmembrane region" description="Helical" evidence="1">
    <location>
        <begin position="21"/>
        <end position="40"/>
    </location>
</feature>
<dbReference type="PANTHER" id="PTHR31389:SF4">
    <property type="entry name" value="LD39211P"/>
    <property type="match status" value="1"/>
</dbReference>